<feature type="compositionally biased region" description="Basic and acidic residues" evidence="1">
    <location>
        <begin position="177"/>
        <end position="190"/>
    </location>
</feature>
<evidence type="ECO:0000313" key="3">
    <source>
        <dbReference type="EMBL" id="MDR7330271.1"/>
    </source>
</evidence>
<comment type="caution">
    <text evidence="3">The sequence shown here is derived from an EMBL/GenBank/DDBJ whole genome shotgun (WGS) entry which is preliminary data.</text>
</comment>
<organism evidence="3 4">
    <name type="scientific">Corynebacterium guangdongense</name>
    <dbReference type="NCBI Taxonomy" id="1783348"/>
    <lineage>
        <taxon>Bacteria</taxon>
        <taxon>Bacillati</taxon>
        <taxon>Actinomycetota</taxon>
        <taxon>Actinomycetes</taxon>
        <taxon>Mycobacteriales</taxon>
        <taxon>Corynebacteriaceae</taxon>
        <taxon>Corynebacterium</taxon>
    </lineage>
</organism>
<proteinExistence type="predicted"/>
<feature type="chain" id="PRO_5046353423" evidence="2">
    <location>
        <begin position="29"/>
        <end position="190"/>
    </location>
</feature>
<name>A0ABU1ZZA6_9CORY</name>
<feature type="region of interest" description="Disordered" evidence="1">
    <location>
        <begin position="167"/>
        <end position="190"/>
    </location>
</feature>
<evidence type="ECO:0000313" key="4">
    <source>
        <dbReference type="Proteomes" id="UP001180840"/>
    </source>
</evidence>
<dbReference type="Proteomes" id="UP001180840">
    <property type="component" value="Unassembled WGS sequence"/>
</dbReference>
<protein>
    <submittedName>
        <fullName evidence="3">Uncharacterized protein YggE</fullName>
    </submittedName>
</protein>
<feature type="signal peptide" evidence="2">
    <location>
        <begin position="1"/>
        <end position="28"/>
    </location>
</feature>
<keyword evidence="4" id="KW-1185">Reference proteome</keyword>
<accession>A0ABU1ZZA6</accession>
<evidence type="ECO:0000256" key="2">
    <source>
        <dbReference type="SAM" id="SignalP"/>
    </source>
</evidence>
<gene>
    <name evidence="3" type="ORF">J2S39_001947</name>
</gene>
<keyword evidence="2" id="KW-0732">Signal</keyword>
<dbReference type="PROSITE" id="PS51257">
    <property type="entry name" value="PROKAR_LIPOPROTEIN"/>
    <property type="match status" value="1"/>
</dbReference>
<sequence length="190" mass="19710">MKSLTSAARRGGIITVAAVSTLALTACSAGQITQTSSKVVAVDGATAHSENDEVSVLDVTVLLNDQTGDAALKFTATNQDPSLAEHTLESVSVDGQNVQISAGPIAHNCTLVADSQENIDAMPDPEGTSSCTQQIATPIENQDFAYGGQVPVEFVFDTGALQVQAPVSAQHVPSGQVERDYGQGTEEEQH</sequence>
<dbReference type="EMBL" id="JAVDXZ010000001">
    <property type="protein sequence ID" value="MDR7330271.1"/>
    <property type="molecule type" value="Genomic_DNA"/>
</dbReference>
<reference evidence="3" key="1">
    <citation type="submission" date="2023-07" db="EMBL/GenBank/DDBJ databases">
        <title>Sequencing the genomes of 1000 actinobacteria strains.</title>
        <authorList>
            <person name="Klenk H.-P."/>
        </authorList>
    </citation>
    <scope>NUCLEOTIDE SEQUENCE</scope>
    <source>
        <strain evidence="3">DSM 107476</strain>
    </source>
</reference>
<evidence type="ECO:0000256" key="1">
    <source>
        <dbReference type="SAM" id="MobiDB-lite"/>
    </source>
</evidence>